<organism evidence="1">
    <name type="scientific">viral metagenome</name>
    <dbReference type="NCBI Taxonomy" id="1070528"/>
    <lineage>
        <taxon>unclassified sequences</taxon>
        <taxon>metagenomes</taxon>
        <taxon>organismal metagenomes</taxon>
    </lineage>
</organism>
<dbReference type="NCBIfam" id="TIGR01563">
    <property type="entry name" value="gp16_SPP1"/>
    <property type="match status" value="1"/>
</dbReference>
<reference evidence="1" key="1">
    <citation type="submission" date="2020-03" db="EMBL/GenBank/DDBJ databases">
        <title>The deep terrestrial virosphere.</title>
        <authorList>
            <person name="Holmfeldt K."/>
            <person name="Nilsson E."/>
            <person name="Simone D."/>
            <person name="Lopez-Fernandez M."/>
            <person name="Wu X."/>
            <person name="de Brujin I."/>
            <person name="Lundin D."/>
            <person name="Andersson A."/>
            <person name="Bertilsson S."/>
            <person name="Dopson M."/>
        </authorList>
    </citation>
    <scope>NUCLEOTIDE SEQUENCE</scope>
    <source>
        <strain evidence="1">MM415A01072</strain>
        <strain evidence="2">MM415B02516</strain>
    </source>
</reference>
<dbReference type="InterPro" id="IPR038666">
    <property type="entry name" value="SSP1_head-tail_sf"/>
</dbReference>
<accession>A0A6M3K9C6</accession>
<dbReference type="Pfam" id="PF05521">
    <property type="entry name" value="Phage_HCP"/>
    <property type="match status" value="1"/>
</dbReference>
<evidence type="ECO:0000313" key="2">
    <source>
        <dbReference type="EMBL" id="QJA89688.1"/>
    </source>
</evidence>
<dbReference type="InterPro" id="IPR008767">
    <property type="entry name" value="Phage_SPP1_head-tail_adaptor"/>
</dbReference>
<dbReference type="Gene3D" id="2.40.10.270">
    <property type="entry name" value="Bacteriophage SPP1 head-tail adaptor protein"/>
    <property type="match status" value="1"/>
</dbReference>
<protein>
    <submittedName>
        <fullName evidence="1">Putative head-tail joining protein</fullName>
    </submittedName>
</protein>
<gene>
    <name evidence="1" type="ORF">MM415A01072_0007</name>
    <name evidence="2" type="ORF">MM415B02516_0007</name>
</gene>
<dbReference type="EMBL" id="MT142336">
    <property type="protein sequence ID" value="QJA78420.1"/>
    <property type="molecule type" value="Genomic_DNA"/>
</dbReference>
<evidence type="ECO:0000313" key="1">
    <source>
        <dbReference type="EMBL" id="QJA78420.1"/>
    </source>
</evidence>
<sequence>MRSGQLRHMIAIQEQTDTADGMGGYTTAWADVSGMSSVPAAIWPLKSAERIDAMKLEHEVTHRIRIRYRSGVTTKMRIYWSDKTKTFNIVSIINPDERNIMLEMLATEET</sequence>
<dbReference type="AlphaFoldDB" id="A0A6M3K9C6"/>
<name>A0A6M3K9C6_9ZZZZ</name>
<proteinExistence type="predicted"/>
<dbReference type="EMBL" id="MT142862">
    <property type="protein sequence ID" value="QJA89688.1"/>
    <property type="molecule type" value="Genomic_DNA"/>
</dbReference>